<sequence>MADTFKKITELKAICEQYDQIQLKLNENTIESGNGVKVFQHTENGQLIGYLGVYDFGMTAEVCGMVHPDFRKKGIFTSLFKEAIEFIRETGYNTVLLNAPASSVPGQAFIQKTGAVYKMTEYQMKWNNNELSPPSEKLTLRKSQPADRAFQIDLDADGFSIPREEVEQFFDAEAADESTTSSIIEWEGQPAGKLRVHLMNDQYWIYGFVVSKELRGIGIGRHALLSVLHQLQYGGREVHLEVEAENKGPLKLYESCGFEVYHAQDYFKWGRS</sequence>
<dbReference type="InterPro" id="IPR000182">
    <property type="entry name" value="GNAT_dom"/>
</dbReference>
<dbReference type="PANTHER" id="PTHR43617">
    <property type="entry name" value="L-AMINO ACID N-ACETYLTRANSFERASE"/>
    <property type="match status" value="1"/>
</dbReference>
<comment type="caution">
    <text evidence="2">The sequence shown here is derived from an EMBL/GenBank/DDBJ whole genome shotgun (WGS) entry which is preliminary data.</text>
</comment>
<protein>
    <submittedName>
        <fullName evidence="2">GNAT family N-acetyltransferase</fullName>
        <ecNumber evidence="2">2.3.1.-</ecNumber>
    </submittedName>
</protein>
<keyword evidence="3" id="KW-1185">Reference proteome</keyword>
<dbReference type="Proteomes" id="UP001597561">
    <property type="component" value="Unassembled WGS sequence"/>
</dbReference>
<dbReference type="Gene3D" id="3.40.630.30">
    <property type="match status" value="1"/>
</dbReference>
<dbReference type="Pfam" id="PF00583">
    <property type="entry name" value="Acetyltransf_1"/>
    <property type="match status" value="2"/>
</dbReference>
<dbReference type="PANTHER" id="PTHR43617:SF20">
    <property type="entry name" value="N-ALPHA-ACETYLTRANSFERASE RIMI"/>
    <property type="match status" value="1"/>
</dbReference>
<dbReference type="InterPro" id="IPR016181">
    <property type="entry name" value="Acyl_CoA_acyltransferase"/>
</dbReference>
<feature type="domain" description="N-acetyltransferase" evidence="1">
    <location>
        <begin position="138"/>
        <end position="272"/>
    </location>
</feature>
<name>A0ABW5ZJV9_9BACL</name>
<dbReference type="SUPFAM" id="SSF55729">
    <property type="entry name" value="Acyl-CoA N-acyltransferases (Nat)"/>
    <property type="match status" value="2"/>
</dbReference>
<evidence type="ECO:0000259" key="1">
    <source>
        <dbReference type="PROSITE" id="PS51186"/>
    </source>
</evidence>
<dbReference type="InterPro" id="IPR050276">
    <property type="entry name" value="MshD_Acetyltransferase"/>
</dbReference>
<organism evidence="2 3">
    <name type="scientific">Jeotgalibacillus terrae</name>
    <dbReference type="NCBI Taxonomy" id="587735"/>
    <lineage>
        <taxon>Bacteria</taxon>
        <taxon>Bacillati</taxon>
        <taxon>Bacillota</taxon>
        <taxon>Bacilli</taxon>
        <taxon>Bacillales</taxon>
        <taxon>Caryophanaceae</taxon>
        <taxon>Jeotgalibacillus</taxon>
    </lineage>
</organism>
<dbReference type="EC" id="2.3.1.-" evidence="2"/>
<dbReference type="EMBL" id="JBHUPG010000023">
    <property type="protein sequence ID" value="MFD2912821.1"/>
    <property type="molecule type" value="Genomic_DNA"/>
</dbReference>
<proteinExistence type="predicted"/>
<keyword evidence="2" id="KW-0012">Acyltransferase</keyword>
<dbReference type="PROSITE" id="PS51186">
    <property type="entry name" value="GNAT"/>
    <property type="match status" value="2"/>
</dbReference>
<evidence type="ECO:0000313" key="3">
    <source>
        <dbReference type="Proteomes" id="UP001597561"/>
    </source>
</evidence>
<feature type="domain" description="N-acetyltransferase" evidence="1">
    <location>
        <begin position="1"/>
        <end position="147"/>
    </location>
</feature>
<evidence type="ECO:0000313" key="2">
    <source>
        <dbReference type="EMBL" id="MFD2912821.1"/>
    </source>
</evidence>
<keyword evidence="2" id="KW-0808">Transferase</keyword>
<dbReference type="GO" id="GO:0016746">
    <property type="term" value="F:acyltransferase activity"/>
    <property type="evidence" value="ECO:0007669"/>
    <property type="project" value="UniProtKB-KW"/>
</dbReference>
<dbReference type="RefSeq" id="WP_204730916.1">
    <property type="nucleotide sequence ID" value="NZ_JAFBDK010000029.1"/>
</dbReference>
<reference evidence="3" key="1">
    <citation type="journal article" date="2019" name="Int. J. Syst. Evol. Microbiol.">
        <title>The Global Catalogue of Microorganisms (GCM) 10K type strain sequencing project: providing services to taxonomists for standard genome sequencing and annotation.</title>
        <authorList>
            <consortium name="The Broad Institute Genomics Platform"/>
            <consortium name="The Broad Institute Genome Sequencing Center for Infectious Disease"/>
            <person name="Wu L."/>
            <person name="Ma J."/>
        </authorList>
    </citation>
    <scope>NUCLEOTIDE SEQUENCE [LARGE SCALE GENOMIC DNA]</scope>
    <source>
        <strain evidence="3">KCTC 13528</strain>
    </source>
</reference>
<gene>
    <name evidence="2" type="ORF">ACFS5P_13110</name>
</gene>
<accession>A0ABW5ZJV9</accession>
<dbReference type="CDD" id="cd04301">
    <property type="entry name" value="NAT_SF"/>
    <property type="match status" value="2"/>
</dbReference>